<sequence length="150" mass="17140">MAKMTKILKVINIIFIWIILSAFILGLWFWHEANMAKVHHQMIEDALMGISFDSSESYATLREDYLPKFADEEVWGELFPPEPTSTLDGNTVRHIDAQKLALSTEEAYINMSKEGNFVANLRVASNRGVHFSIFFAGTVDEDGVRFTKMY</sequence>
<reference evidence="2 3" key="1">
    <citation type="submission" date="2017-08" db="EMBL/GenBank/DDBJ databases">
        <authorList>
            <person name="de Groot N.N."/>
        </authorList>
    </citation>
    <scope>NUCLEOTIDE SEQUENCE [LARGE SCALE GENOMIC DNA]</scope>
    <source>
        <strain evidence="2 3">DSM 9787</strain>
    </source>
</reference>
<evidence type="ECO:0000313" key="2">
    <source>
        <dbReference type="EMBL" id="SOC17754.1"/>
    </source>
</evidence>
<dbReference type="EMBL" id="OBMR01000016">
    <property type="protein sequence ID" value="SOC17754.1"/>
    <property type="molecule type" value="Genomic_DNA"/>
</dbReference>
<protein>
    <submittedName>
        <fullName evidence="2">Uncharacterized protein</fullName>
    </submittedName>
</protein>
<organism evidence="2 3">
    <name type="scientific">Pseudobutyrivibrio ruminis DSM 9787</name>
    <dbReference type="NCBI Taxonomy" id="1123011"/>
    <lineage>
        <taxon>Bacteria</taxon>
        <taxon>Bacillati</taxon>
        <taxon>Bacillota</taxon>
        <taxon>Clostridia</taxon>
        <taxon>Lachnospirales</taxon>
        <taxon>Lachnospiraceae</taxon>
        <taxon>Pseudobutyrivibrio</taxon>
    </lineage>
</organism>
<evidence type="ECO:0000313" key="3">
    <source>
        <dbReference type="Proteomes" id="UP000219563"/>
    </source>
</evidence>
<evidence type="ECO:0000256" key="1">
    <source>
        <dbReference type="SAM" id="Phobius"/>
    </source>
</evidence>
<dbReference type="Proteomes" id="UP000219563">
    <property type="component" value="Unassembled WGS sequence"/>
</dbReference>
<feature type="transmembrane region" description="Helical" evidence="1">
    <location>
        <begin position="7"/>
        <end position="30"/>
    </location>
</feature>
<keyword evidence="1" id="KW-0812">Transmembrane</keyword>
<keyword evidence="1" id="KW-0472">Membrane</keyword>
<proteinExistence type="predicted"/>
<name>A0A285TCY9_9FIRM</name>
<keyword evidence="1" id="KW-1133">Transmembrane helix</keyword>
<gene>
    <name evidence="2" type="ORF">SAMN02910411_0515</name>
</gene>
<dbReference type="AlphaFoldDB" id="A0A285TCY9"/>
<accession>A0A285TCY9</accession>